<feature type="domain" description="Glycosyl hydrolase family 13 catalytic" evidence="2">
    <location>
        <begin position="25"/>
        <end position="435"/>
    </location>
</feature>
<dbReference type="GO" id="GO:0009313">
    <property type="term" value="P:oligosaccharide catabolic process"/>
    <property type="evidence" value="ECO:0007669"/>
    <property type="project" value="TreeGrafter"/>
</dbReference>
<dbReference type="InterPro" id="IPR045857">
    <property type="entry name" value="O16G_dom_2"/>
</dbReference>
<dbReference type="Gene3D" id="3.90.400.10">
    <property type="entry name" value="Oligo-1,6-glucosidase, Domain 2"/>
    <property type="match status" value="1"/>
</dbReference>
<name>A0A6J7UJE7_9ZZZZ</name>
<dbReference type="FunFam" id="3.90.400.10:FF:000001">
    <property type="entry name" value="Maltase A3, isoform A"/>
    <property type="match status" value="1"/>
</dbReference>
<proteinExistence type="predicted"/>
<keyword evidence="1" id="KW-0325">Glycoprotein</keyword>
<dbReference type="SUPFAM" id="SSF51445">
    <property type="entry name" value="(Trans)glycosidases"/>
    <property type="match status" value="1"/>
</dbReference>
<dbReference type="PANTHER" id="PTHR10357">
    <property type="entry name" value="ALPHA-AMYLASE FAMILY MEMBER"/>
    <property type="match status" value="1"/>
</dbReference>
<dbReference type="InterPro" id="IPR006047">
    <property type="entry name" value="GH13_cat_dom"/>
</dbReference>
<organism evidence="3">
    <name type="scientific">freshwater metagenome</name>
    <dbReference type="NCBI Taxonomy" id="449393"/>
    <lineage>
        <taxon>unclassified sequences</taxon>
        <taxon>metagenomes</taxon>
        <taxon>ecological metagenomes</taxon>
    </lineage>
</organism>
<dbReference type="CDD" id="cd11332">
    <property type="entry name" value="AmyAc_OligoGlu_TS"/>
    <property type="match status" value="1"/>
</dbReference>
<reference evidence="3" key="1">
    <citation type="submission" date="2020-05" db="EMBL/GenBank/DDBJ databases">
        <authorList>
            <person name="Chiriac C."/>
            <person name="Salcher M."/>
            <person name="Ghai R."/>
            <person name="Kavagutti S V."/>
        </authorList>
    </citation>
    <scope>NUCLEOTIDE SEQUENCE</scope>
</reference>
<dbReference type="SMART" id="SM00642">
    <property type="entry name" value="Aamy"/>
    <property type="match status" value="1"/>
</dbReference>
<evidence type="ECO:0000313" key="3">
    <source>
        <dbReference type="EMBL" id="CAB5066033.1"/>
    </source>
</evidence>
<accession>A0A6J7UJE7</accession>
<evidence type="ECO:0000259" key="2">
    <source>
        <dbReference type="SMART" id="SM00642"/>
    </source>
</evidence>
<dbReference type="InterPro" id="IPR017853">
    <property type="entry name" value="GH"/>
</dbReference>
<dbReference type="GO" id="GO:0004556">
    <property type="term" value="F:alpha-amylase activity"/>
    <property type="evidence" value="ECO:0007669"/>
    <property type="project" value="TreeGrafter"/>
</dbReference>
<dbReference type="Gene3D" id="3.20.20.80">
    <property type="entry name" value="Glycosidases"/>
    <property type="match status" value="1"/>
</dbReference>
<gene>
    <name evidence="3" type="ORF">UFOPK4355_00929</name>
</gene>
<sequence>MQSQTAMTLLPRSERKWWRDAVTYQVYIRSFADANGDGKGDVEGIRSRLPYLKKLGIDAIWITPWYPSPQNDHGYDVSNYMDIEPDYGTLADAERLIKEAHEMGMRIIVDIVPNHTSDQHAWFQAALKAAPGSKERARYMFKDGKGENGELPPNNWNAVFGGSAWQRITEADGKLGQWYLHLFAVEQPDLNWENEEVKSHLKDVLRFWLDRGVDGFRIDVAHGMVKAKGLPDVPREDPNNPDMLAAIVMPFWDQDGVHDIYREWRKIFDSYEGDRMAVAEAWVSPSSRIARYLRHDELANSFNFEFLTSQWDAKNLKKNIDSSLSAIQEVGAPASWVFNNHDVVRSVDRFDLGLGSGSQDTTLQRQGDPKKLDISRGTRRARAGALLMLALPGGAYIYQGEELALPEVRDIPEGRLTDPRWKMSSYKDRGRDGCRVPIPWQTNSAAAFGFSSNKELKPEQAWLPQSSWWGSFSVEMQESNKASTLNMYRAALAIRKSETGLGDGPMSWIEVGENAIAFTRPGNFACYVNFGKEFALPEGAEVLLSSGPLNQGKLPTDTAAWLRLP</sequence>
<protein>
    <submittedName>
        <fullName evidence="3">Unannotated protein</fullName>
    </submittedName>
</protein>
<dbReference type="EMBL" id="CAFBQT010000139">
    <property type="protein sequence ID" value="CAB5066033.1"/>
    <property type="molecule type" value="Genomic_DNA"/>
</dbReference>
<dbReference type="AlphaFoldDB" id="A0A6J7UJE7"/>
<dbReference type="PANTHER" id="PTHR10357:SF179">
    <property type="entry name" value="NEUTRAL AND BASIC AMINO ACID TRANSPORT PROTEIN RBAT"/>
    <property type="match status" value="1"/>
</dbReference>
<dbReference type="Pfam" id="PF00128">
    <property type="entry name" value="Alpha-amylase"/>
    <property type="match status" value="1"/>
</dbReference>
<evidence type="ECO:0000256" key="1">
    <source>
        <dbReference type="ARBA" id="ARBA00023180"/>
    </source>
</evidence>